<organism evidence="4 5">
    <name type="scientific">Artemisia annua</name>
    <name type="common">Sweet wormwood</name>
    <dbReference type="NCBI Taxonomy" id="35608"/>
    <lineage>
        <taxon>Eukaryota</taxon>
        <taxon>Viridiplantae</taxon>
        <taxon>Streptophyta</taxon>
        <taxon>Embryophyta</taxon>
        <taxon>Tracheophyta</taxon>
        <taxon>Spermatophyta</taxon>
        <taxon>Magnoliopsida</taxon>
        <taxon>eudicotyledons</taxon>
        <taxon>Gunneridae</taxon>
        <taxon>Pentapetalae</taxon>
        <taxon>asterids</taxon>
        <taxon>campanulids</taxon>
        <taxon>Asterales</taxon>
        <taxon>Asteraceae</taxon>
        <taxon>Asteroideae</taxon>
        <taxon>Anthemideae</taxon>
        <taxon>Artemisiinae</taxon>
        <taxon>Artemisia</taxon>
    </lineage>
</organism>
<dbReference type="EMBL" id="PKPP01000233">
    <property type="protein sequence ID" value="PWA95546.1"/>
    <property type="molecule type" value="Genomic_DNA"/>
</dbReference>
<gene>
    <name evidence="4" type="ORF">CTI12_AA006340</name>
</gene>
<comment type="caution">
    <text evidence="4">The sequence shown here is derived from an EMBL/GenBank/DDBJ whole genome shotgun (WGS) entry which is preliminary data.</text>
</comment>
<feature type="domain" description="EGF-like calcium-binding" evidence="3">
    <location>
        <begin position="6"/>
        <end position="47"/>
    </location>
</feature>
<evidence type="ECO:0000313" key="5">
    <source>
        <dbReference type="Proteomes" id="UP000245207"/>
    </source>
</evidence>
<evidence type="ECO:0000259" key="3">
    <source>
        <dbReference type="SMART" id="SM00179"/>
    </source>
</evidence>
<dbReference type="SUPFAM" id="SSF57196">
    <property type="entry name" value="EGF/Laminin"/>
    <property type="match status" value="1"/>
</dbReference>
<keyword evidence="5" id="KW-1185">Reference proteome</keyword>
<name>A0A2U1QC08_ARTAN</name>
<keyword evidence="2" id="KW-1015">Disulfide bond</keyword>
<dbReference type="InterPro" id="IPR000152">
    <property type="entry name" value="EGF-type_Asp/Asn_hydroxyl_site"/>
</dbReference>
<dbReference type="CDD" id="cd00054">
    <property type="entry name" value="EGF_CA"/>
    <property type="match status" value="1"/>
</dbReference>
<dbReference type="Gene3D" id="2.10.25.10">
    <property type="entry name" value="Laminin"/>
    <property type="match status" value="1"/>
</dbReference>
<evidence type="ECO:0000313" key="4">
    <source>
        <dbReference type="EMBL" id="PWA95546.1"/>
    </source>
</evidence>
<protein>
    <submittedName>
        <fullName evidence="4">EGF-like calcium-binding domain-containing protein</fullName>
    </submittedName>
</protein>
<dbReference type="OrthoDB" id="283575at2759"/>
<dbReference type="Proteomes" id="UP000245207">
    <property type="component" value="Unassembled WGS sequence"/>
</dbReference>
<accession>A0A2U1QC08</accession>
<evidence type="ECO:0000256" key="2">
    <source>
        <dbReference type="ARBA" id="ARBA00023157"/>
    </source>
</evidence>
<dbReference type="Pfam" id="PF07645">
    <property type="entry name" value="EGF_CA"/>
    <property type="match status" value="1"/>
</dbReference>
<dbReference type="PROSITE" id="PS00010">
    <property type="entry name" value="ASX_HYDROXYL"/>
    <property type="match status" value="1"/>
</dbReference>
<sequence>MYTKYINECDNKSSISCYGNCINTEGSYNCTCWPGYTGNAKTVDGCQPVAKGVAKGSQFPVMIFTLVAANGVAIKMEVVSSGGAHCNSKKRNCVEYCLGFQG</sequence>
<evidence type="ECO:0000256" key="1">
    <source>
        <dbReference type="ARBA" id="ARBA00022536"/>
    </source>
</evidence>
<dbReference type="AlphaFoldDB" id="A0A2U1QC08"/>
<dbReference type="InterPro" id="IPR001881">
    <property type="entry name" value="EGF-like_Ca-bd_dom"/>
</dbReference>
<dbReference type="SMART" id="SM00179">
    <property type="entry name" value="EGF_CA"/>
    <property type="match status" value="1"/>
</dbReference>
<keyword evidence="1" id="KW-0245">EGF-like domain</keyword>
<proteinExistence type="predicted"/>
<reference evidence="4 5" key="1">
    <citation type="journal article" date="2018" name="Mol. Plant">
        <title>The genome of Artemisia annua provides insight into the evolution of Asteraceae family and artemisinin biosynthesis.</title>
        <authorList>
            <person name="Shen Q."/>
            <person name="Zhang L."/>
            <person name="Liao Z."/>
            <person name="Wang S."/>
            <person name="Yan T."/>
            <person name="Shi P."/>
            <person name="Liu M."/>
            <person name="Fu X."/>
            <person name="Pan Q."/>
            <person name="Wang Y."/>
            <person name="Lv Z."/>
            <person name="Lu X."/>
            <person name="Zhang F."/>
            <person name="Jiang W."/>
            <person name="Ma Y."/>
            <person name="Chen M."/>
            <person name="Hao X."/>
            <person name="Li L."/>
            <person name="Tang Y."/>
            <person name="Lv G."/>
            <person name="Zhou Y."/>
            <person name="Sun X."/>
            <person name="Brodelius P.E."/>
            <person name="Rose J.K.C."/>
            <person name="Tang K."/>
        </authorList>
    </citation>
    <scope>NUCLEOTIDE SEQUENCE [LARGE SCALE GENOMIC DNA]</scope>
    <source>
        <strain evidence="5">cv. Huhao1</strain>
        <tissue evidence="4">Leaf</tissue>
    </source>
</reference>
<dbReference type="GO" id="GO:0005509">
    <property type="term" value="F:calcium ion binding"/>
    <property type="evidence" value="ECO:0007669"/>
    <property type="project" value="InterPro"/>
</dbReference>
<dbReference type="InterPro" id="IPR049883">
    <property type="entry name" value="NOTCH1_EGF-like"/>
</dbReference>